<name>A0A815JJC8_9BILA</name>
<organism evidence="1 3">
    <name type="scientific">Rotaria sordida</name>
    <dbReference type="NCBI Taxonomy" id="392033"/>
    <lineage>
        <taxon>Eukaryota</taxon>
        <taxon>Metazoa</taxon>
        <taxon>Spiralia</taxon>
        <taxon>Gnathifera</taxon>
        <taxon>Rotifera</taxon>
        <taxon>Eurotatoria</taxon>
        <taxon>Bdelloidea</taxon>
        <taxon>Philodinida</taxon>
        <taxon>Philodinidae</taxon>
        <taxon>Rotaria</taxon>
    </lineage>
</organism>
<dbReference type="EMBL" id="CAJNOH010004732">
    <property type="protein sequence ID" value="CAF1378663.1"/>
    <property type="molecule type" value="Genomic_DNA"/>
</dbReference>
<accession>A0A815JJC8</accession>
<gene>
    <name evidence="2" type="ORF">JXQ802_LOCUS49875</name>
    <name evidence="1" type="ORF">PYM288_LOCUS33740</name>
</gene>
<evidence type="ECO:0000313" key="4">
    <source>
        <dbReference type="Proteomes" id="UP000663870"/>
    </source>
</evidence>
<sequence>MIDYYSELFPFICQLYKDEFQLTKTLLSITINASSCSTLKLLDAAQTVLYYKFIHNNDETQFEAFYELIKLIYETFITSLTIDSLIPFI</sequence>
<evidence type="ECO:0000313" key="3">
    <source>
        <dbReference type="Proteomes" id="UP000663854"/>
    </source>
</evidence>
<dbReference type="AlphaFoldDB" id="A0A815JJC8"/>
<keyword evidence="4" id="KW-1185">Reference proteome</keyword>
<comment type="caution">
    <text evidence="1">The sequence shown here is derived from an EMBL/GenBank/DDBJ whole genome shotgun (WGS) entry which is preliminary data.</text>
</comment>
<dbReference type="Proteomes" id="UP000663854">
    <property type="component" value="Unassembled WGS sequence"/>
</dbReference>
<dbReference type="Proteomes" id="UP000663870">
    <property type="component" value="Unassembled WGS sequence"/>
</dbReference>
<reference evidence="1" key="1">
    <citation type="submission" date="2021-02" db="EMBL/GenBank/DDBJ databases">
        <authorList>
            <person name="Nowell W R."/>
        </authorList>
    </citation>
    <scope>NUCLEOTIDE SEQUENCE</scope>
</reference>
<protein>
    <submittedName>
        <fullName evidence="1">Uncharacterized protein</fullName>
    </submittedName>
</protein>
<proteinExistence type="predicted"/>
<evidence type="ECO:0000313" key="2">
    <source>
        <dbReference type="EMBL" id="CAF1615100.1"/>
    </source>
</evidence>
<evidence type="ECO:0000313" key="1">
    <source>
        <dbReference type="EMBL" id="CAF1378663.1"/>
    </source>
</evidence>
<dbReference type="EMBL" id="CAJNOL010006182">
    <property type="protein sequence ID" value="CAF1615100.1"/>
    <property type="molecule type" value="Genomic_DNA"/>
</dbReference>